<proteinExistence type="predicted"/>
<evidence type="ECO:0000313" key="3">
    <source>
        <dbReference type="Proteomes" id="UP001465755"/>
    </source>
</evidence>
<dbReference type="Gene3D" id="1.10.510.10">
    <property type="entry name" value="Transferase(Phosphotransferase) domain 1"/>
    <property type="match status" value="1"/>
</dbReference>
<dbReference type="Pfam" id="PF00069">
    <property type="entry name" value="Pkinase"/>
    <property type="match status" value="1"/>
</dbReference>
<dbReference type="EMBL" id="JALJOQ010000128">
    <property type="protein sequence ID" value="KAK9795522.1"/>
    <property type="molecule type" value="Genomic_DNA"/>
</dbReference>
<dbReference type="AlphaFoldDB" id="A0AAW1NVJ2"/>
<dbReference type="InterPro" id="IPR011009">
    <property type="entry name" value="Kinase-like_dom_sf"/>
</dbReference>
<organism evidence="2 3">
    <name type="scientific">Symbiochloris irregularis</name>
    <dbReference type="NCBI Taxonomy" id="706552"/>
    <lineage>
        <taxon>Eukaryota</taxon>
        <taxon>Viridiplantae</taxon>
        <taxon>Chlorophyta</taxon>
        <taxon>core chlorophytes</taxon>
        <taxon>Trebouxiophyceae</taxon>
        <taxon>Trebouxiales</taxon>
        <taxon>Trebouxiaceae</taxon>
        <taxon>Symbiochloris</taxon>
    </lineage>
</organism>
<dbReference type="GO" id="GO:0004672">
    <property type="term" value="F:protein kinase activity"/>
    <property type="evidence" value="ECO:0007669"/>
    <property type="project" value="InterPro"/>
</dbReference>
<reference evidence="2 3" key="1">
    <citation type="journal article" date="2024" name="Nat. Commun.">
        <title>Phylogenomics reveals the evolutionary origins of lichenization in chlorophyte algae.</title>
        <authorList>
            <person name="Puginier C."/>
            <person name="Libourel C."/>
            <person name="Otte J."/>
            <person name="Skaloud P."/>
            <person name="Haon M."/>
            <person name="Grisel S."/>
            <person name="Petersen M."/>
            <person name="Berrin J.G."/>
            <person name="Delaux P.M."/>
            <person name="Dal Grande F."/>
            <person name="Keller J."/>
        </authorList>
    </citation>
    <scope>NUCLEOTIDE SEQUENCE [LARGE SCALE GENOMIC DNA]</scope>
    <source>
        <strain evidence="2 3">SAG 2036</strain>
    </source>
</reference>
<dbReference type="PROSITE" id="PS50011">
    <property type="entry name" value="PROTEIN_KINASE_DOM"/>
    <property type="match status" value="1"/>
</dbReference>
<protein>
    <recommendedName>
        <fullName evidence="1">Protein kinase domain-containing protein</fullName>
    </recommendedName>
</protein>
<evidence type="ECO:0000313" key="2">
    <source>
        <dbReference type="EMBL" id="KAK9795522.1"/>
    </source>
</evidence>
<sequence>MVQTEACLTRAAWTPNTVQVYAVVADRDGEPLHNSFTKLLLEGLKGPTLHKLLSDRGGPLPMGEAMEKFAGIAEALRPLHARGIYHLNISPGNILIVDGVVKLSDFSQSFCRSWRYSRFEDDTYDTGRRYVFCWHA</sequence>
<accession>A0AAW1NVJ2</accession>
<keyword evidence="3" id="KW-1185">Reference proteome</keyword>
<evidence type="ECO:0000259" key="1">
    <source>
        <dbReference type="PROSITE" id="PS50011"/>
    </source>
</evidence>
<comment type="caution">
    <text evidence="2">The sequence shown here is derived from an EMBL/GenBank/DDBJ whole genome shotgun (WGS) entry which is preliminary data.</text>
</comment>
<feature type="domain" description="Protein kinase" evidence="1">
    <location>
        <begin position="1"/>
        <end position="136"/>
    </location>
</feature>
<dbReference type="InterPro" id="IPR000719">
    <property type="entry name" value="Prot_kinase_dom"/>
</dbReference>
<dbReference type="GO" id="GO:0005524">
    <property type="term" value="F:ATP binding"/>
    <property type="evidence" value="ECO:0007669"/>
    <property type="project" value="InterPro"/>
</dbReference>
<name>A0AAW1NVJ2_9CHLO</name>
<dbReference type="Proteomes" id="UP001465755">
    <property type="component" value="Unassembled WGS sequence"/>
</dbReference>
<gene>
    <name evidence="2" type="ORF">WJX73_006929</name>
</gene>
<dbReference type="SUPFAM" id="SSF56112">
    <property type="entry name" value="Protein kinase-like (PK-like)"/>
    <property type="match status" value="1"/>
</dbReference>